<protein>
    <submittedName>
        <fullName evidence="1">Uncharacterized protein</fullName>
    </submittedName>
</protein>
<evidence type="ECO:0000313" key="2">
    <source>
        <dbReference type="Proteomes" id="UP000182715"/>
    </source>
</evidence>
<dbReference type="EMBL" id="CVTF01000010">
    <property type="protein sequence ID" value="CRY98660.1"/>
    <property type="molecule type" value="Genomic_DNA"/>
</dbReference>
<sequence>MKPFATEFSDGMDIFMPSEEELCGVLYQRGQISVWLKK</sequence>
<evidence type="ECO:0000313" key="1">
    <source>
        <dbReference type="EMBL" id="CRY98660.1"/>
    </source>
</evidence>
<organism evidence="1 2">
    <name type="scientific">Neisseria meningitidis serogroup B</name>
    <dbReference type="NCBI Taxonomy" id="491"/>
    <lineage>
        <taxon>Bacteria</taxon>
        <taxon>Pseudomonadati</taxon>
        <taxon>Pseudomonadota</taxon>
        <taxon>Betaproteobacteria</taxon>
        <taxon>Neisseriales</taxon>
        <taxon>Neisseriaceae</taxon>
        <taxon>Neisseria</taxon>
    </lineage>
</organism>
<dbReference type="AlphaFoldDB" id="A0A0H5QBJ1"/>
<name>A0A0H5QBJ1_NEIMI</name>
<proteinExistence type="predicted"/>
<reference evidence="1 2" key="1">
    <citation type="submission" date="2014-11" db="EMBL/GenBank/DDBJ databases">
        <authorList>
            <person name="Diene M.Seydina."/>
        </authorList>
    </citation>
    <scope>NUCLEOTIDE SEQUENCE [LARGE SCALE GENOMIC DNA]</scope>
    <source>
        <strain evidence="1 2">Neisseria meningitidis CHUV</strain>
    </source>
</reference>
<accession>A0A0H5QBJ1</accession>
<dbReference type="Proteomes" id="UP000182715">
    <property type="component" value="Unassembled WGS sequence"/>
</dbReference>